<dbReference type="GO" id="GO:0005634">
    <property type="term" value="C:nucleus"/>
    <property type="evidence" value="ECO:0007669"/>
    <property type="project" value="UniProtKB-SubCell"/>
</dbReference>
<dbReference type="PANTHER" id="PTHR31429:SF3">
    <property type="entry name" value="WRKY TRANSCRIPTION FACTOR 40-RELATED"/>
    <property type="match status" value="1"/>
</dbReference>
<dbReference type="Pfam" id="PF03106">
    <property type="entry name" value="WRKY"/>
    <property type="match status" value="1"/>
</dbReference>
<keyword evidence="4" id="KW-0804">Transcription</keyword>
<reference evidence="8" key="1">
    <citation type="submission" date="2021-01" db="UniProtKB">
        <authorList>
            <consortium name="EnsemblPlants"/>
        </authorList>
    </citation>
    <scope>IDENTIFICATION</scope>
</reference>
<dbReference type="PANTHER" id="PTHR31429">
    <property type="entry name" value="WRKY TRANSCRIPTION FACTOR 36-RELATED"/>
    <property type="match status" value="1"/>
</dbReference>
<keyword evidence="5" id="KW-0539">Nucleus</keyword>
<evidence type="ECO:0000313" key="8">
    <source>
        <dbReference type="EnsemblPlants" id="Kaladp0001s0172.1.v1.1"/>
    </source>
</evidence>
<evidence type="ECO:0000256" key="4">
    <source>
        <dbReference type="ARBA" id="ARBA00023163"/>
    </source>
</evidence>
<keyword evidence="2" id="KW-0805">Transcription regulation</keyword>
<evidence type="ECO:0000313" key="9">
    <source>
        <dbReference type="Proteomes" id="UP000594263"/>
    </source>
</evidence>
<dbReference type="GO" id="GO:0031347">
    <property type="term" value="P:regulation of defense response"/>
    <property type="evidence" value="ECO:0007669"/>
    <property type="project" value="UniProtKB-ARBA"/>
</dbReference>
<comment type="subcellular location">
    <subcellularLocation>
        <location evidence="1">Nucleus</location>
    </subcellularLocation>
</comment>
<feature type="domain" description="WRKY" evidence="7">
    <location>
        <begin position="153"/>
        <end position="219"/>
    </location>
</feature>
<dbReference type="GO" id="GO:0003700">
    <property type="term" value="F:DNA-binding transcription factor activity"/>
    <property type="evidence" value="ECO:0007669"/>
    <property type="project" value="InterPro"/>
</dbReference>
<evidence type="ECO:0000256" key="5">
    <source>
        <dbReference type="ARBA" id="ARBA00023242"/>
    </source>
</evidence>
<feature type="compositionally biased region" description="Polar residues" evidence="6">
    <location>
        <begin position="230"/>
        <end position="242"/>
    </location>
</feature>
<protein>
    <recommendedName>
        <fullName evidence="7">WRKY domain-containing protein</fullName>
    </recommendedName>
</protein>
<dbReference type="SUPFAM" id="SSF118290">
    <property type="entry name" value="WRKY DNA-binding domain"/>
    <property type="match status" value="1"/>
</dbReference>
<evidence type="ECO:0000256" key="3">
    <source>
        <dbReference type="ARBA" id="ARBA00023125"/>
    </source>
</evidence>
<dbReference type="Gramene" id="Kaladp0001s0172.1.v1.1">
    <property type="protein sequence ID" value="Kaladp0001s0172.1.v1.1"/>
    <property type="gene ID" value="Kaladp0001s0172.v1.1"/>
</dbReference>
<evidence type="ECO:0000256" key="2">
    <source>
        <dbReference type="ARBA" id="ARBA00023015"/>
    </source>
</evidence>
<dbReference type="Gene3D" id="2.20.25.80">
    <property type="entry name" value="WRKY domain"/>
    <property type="match status" value="1"/>
</dbReference>
<dbReference type="PROSITE" id="PS50811">
    <property type="entry name" value="WRKY"/>
    <property type="match status" value="1"/>
</dbReference>
<evidence type="ECO:0000259" key="7">
    <source>
        <dbReference type="PROSITE" id="PS50811"/>
    </source>
</evidence>
<dbReference type="FunFam" id="2.20.25.80:FF:000008">
    <property type="entry name" value="WRKY transcription factor 40"/>
    <property type="match status" value="1"/>
</dbReference>
<feature type="region of interest" description="Disordered" evidence="6">
    <location>
        <begin position="213"/>
        <end position="242"/>
    </location>
</feature>
<dbReference type="GO" id="GO:0002237">
    <property type="term" value="P:response to molecule of bacterial origin"/>
    <property type="evidence" value="ECO:0007669"/>
    <property type="project" value="UniProtKB-ARBA"/>
</dbReference>
<dbReference type="AlphaFoldDB" id="A0A7N0R8P4"/>
<dbReference type="Proteomes" id="UP000594263">
    <property type="component" value="Unplaced"/>
</dbReference>
<dbReference type="EnsemblPlants" id="Kaladp0001s0172.1.v1.1">
    <property type="protein sequence ID" value="Kaladp0001s0172.1.v1.1"/>
    <property type="gene ID" value="Kaladp0001s0172.v1.1"/>
</dbReference>
<keyword evidence="9" id="KW-1185">Reference proteome</keyword>
<evidence type="ECO:0000256" key="1">
    <source>
        <dbReference type="ARBA" id="ARBA00004123"/>
    </source>
</evidence>
<dbReference type="GO" id="GO:0009751">
    <property type="term" value="P:response to salicylic acid"/>
    <property type="evidence" value="ECO:0007669"/>
    <property type="project" value="UniProtKB-ARBA"/>
</dbReference>
<dbReference type="OMA" id="IGHSHKQ"/>
<dbReference type="InterPro" id="IPR036576">
    <property type="entry name" value="WRKY_dom_sf"/>
</dbReference>
<organism evidence="8 9">
    <name type="scientific">Kalanchoe fedtschenkoi</name>
    <name type="common">Lavender scallops</name>
    <name type="synonym">South American air plant</name>
    <dbReference type="NCBI Taxonomy" id="63787"/>
    <lineage>
        <taxon>Eukaryota</taxon>
        <taxon>Viridiplantae</taxon>
        <taxon>Streptophyta</taxon>
        <taxon>Embryophyta</taxon>
        <taxon>Tracheophyta</taxon>
        <taxon>Spermatophyta</taxon>
        <taxon>Magnoliopsida</taxon>
        <taxon>eudicotyledons</taxon>
        <taxon>Gunneridae</taxon>
        <taxon>Pentapetalae</taxon>
        <taxon>Saxifragales</taxon>
        <taxon>Crassulaceae</taxon>
        <taxon>Kalanchoe</taxon>
    </lineage>
</organism>
<dbReference type="GO" id="GO:0042742">
    <property type="term" value="P:defense response to bacterium"/>
    <property type="evidence" value="ECO:0007669"/>
    <property type="project" value="UniProtKB-ARBA"/>
</dbReference>
<accession>A0A7N0R8P4</accession>
<feature type="region of interest" description="Disordered" evidence="6">
    <location>
        <begin position="17"/>
        <end position="38"/>
    </location>
</feature>
<name>A0A7N0R8P4_KALFE</name>
<dbReference type="GO" id="GO:0050832">
    <property type="term" value="P:defense response to fungus"/>
    <property type="evidence" value="ECO:0007669"/>
    <property type="project" value="UniProtKB-ARBA"/>
</dbReference>
<evidence type="ECO:0000256" key="6">
    <source>
        <dbReference type="SAM" id="MobiDB-lite"/>
    </source>
</evidence>
<proteinExistence type="predicted"/>
<dbReference type="InterPro" id="IPR044810">
    <property type="entry name" value="WRKY_plant"/>
</dbReference>
<dbReference type="SMART" id="SM00774">
    <property type="entry name" value="WRKY"/>
    <property type="match status" value="1"/>
</dbReference>
<dbReference type="InterPro" id="IPR003657">
    <property type="entry name" value="WRKY_dom"/>
</dbReference>
<dbReference type="GO" id="GO:0043565">
    <property type="term" value="F:sequence-specific DNA binding"/>
    <property type="evidence" value="ECO:0007669"/>
    <property type="project" value="InterPro"/>
</dbReference>
<keyword evidence="3" id="KW-0238">DNA-binding</keyword>
<feature type="region of interest" description="Disordered" evidence="6">
    <location>
        <begin position="82"/>
        <end position="122"/>
    </location>
</feature>
<sequence length="322" mass="34897">MEPSAWIDSSLSLALNLNPHYHPHPHPHPAPPPKPQIKEAEELAEELSRVIGENRKLTEMLAAMYESYTALQTQFEDLMRRTSAGSAKRKSPESGGDGVQTDQSSSSSDDESNVFKKPRESCSGGNCGGGAVAAGLMSRKPSSRVLVRIDKSDTSLIVKDGYQWRKYGQKVTRDNPSPRAYFKCSFAPSCQVKKKVQRSAEDQTMLVATYDGEHNHLPPSETELPPHRSPVTTTNSVASSAIGSSKPTVTLDLIQPVEEARLDRAGSGAAEGQDSRPVFQRFIVEQMASSLTNDPGFKAAVAAVISGRMMDGNKGGMLGKWL</sequence>